<keyword evidence="5 9" id="KW-0949">S-adenosyl-L-methionine</keyword>
<dbReference type="Pfam" id="PF01938">
    <property type="entry name" value="TRAM"/>
    <property type="match status" value="1"/>
</dbReference>
<dbReference type="InterPro" id="IPR002792">
    <property type="entry name" value="TRAM_dom"/>
</dbReference>
<keyword evidence="4 9" id="KW-0808">Transferase</keyword>
<dbReference type="PROSITE" id="PS01231">
    <property type="entry name" value="TRMA_2"/>
    <property type="match status" value="1"/>
</dbReference>
<feature type="active site" evidence="11">
    <location>
        <position position="391"/>
    </location>
</feature>
<keyword evidence="6 9" id="KW-0479">Metal-binding</keyword>
<feature type="binding site" evidence="9 10">
    <location>
        <position position="264"/>
    </location>
    <ligand>
        <name>S-adenosyl-L-methionine</name>
        <dbReference type="ChEBI" id="CHEBI:59789"/>
    </ligand>
</feature>
<dbReference type="InterPro" id="IPR001566">
    <property type="entry name" value="23S_rRNA_MeTrfase_RlmD"/>
</dbReference>
<keyword evidence="8 9" id="KW-0411">Iron-sulfur</keyword>
<keyword evidence="7 9" id="KW-0408">Iron</keyword>
<dbReference type="CDD" id="cd02440">
    <property type="entry name" value="AdoMet_MTases"/>
    <property type="match status" value="1"/>
</dbReference>
<sequence length="442" mass="49009">MTAPVLIESLDQEGRGVAHAEGKVIFIEGALPGEVVTYNAYRKKPSFELAQVNQILKPAFSRVTPECRHFGICGGCSMQHMDARTQVAAKQRVLEDNLKHIGKVAPELILPAVYGSPWGYRYRARLSVRYVAKKGGVLVGFHEKRSSFIADMQICRIMPPHISALLMPLRKLVENLSIRERLPQIEVSLGENVDVLVLRILEPLTAQDEALLKAFADQHHVQLFLQPGGPQTAYSFYPKDAPELSYTLPEFDVTIPFHPTEFTQVNSAVNRILVRRALNLLDPGAGERIADLFCGLGNFTLPIARRGAQVVGYEGSAALVSRARQNSQRNGLAGSTRFMEANLFEIDESWMHEQGDFDKMLIDPPREGAIAVVTALEKQQSQPWRIVYVSCNPATLARDAGVLVHRNGYSLKAAGVINMFPHTAHVESIALFEKARANIKKV</sequence>
<evidence type="ECO:0000256" key="7">
    <source>
        <dbReference type="ARBA" id="ARBA00023004"/>
    </source>
</evidence>
<accession>A0A1I7HBF9</accession>
<evidence type="ECO:0000313" key="14">
    <source>
        <dbReference type="Proteomes" id="UP000182649"/>
    </source>
</evidence>
<dbReference type="GO" id="GO:0070475">
    <property type="term" value="P:rRNA base methylation"/>
    <property type="evidence" value="ECO:0007669"/>
    <property type="project" value="TreeGrafter"/>
</dbReference>
<feature type="binding site" evidence="9">
    <location>
        <position position="342"/>
    </location>
    <ligand>
        <name>S-adenosyl-L-methionine</name>
        <dbReference type="ChEBI" id="CHEBI:59789"/>
    </ligand>
</feature>
<dbReference type="PROSITE" id="PS01230">
    <property type="entry name" value="TRMA_1"/>
    <property type="match status" value="1"/>
</dbReference>
<feature type="binding site" evidence="9">
    <location>
        <position position="73"/>
    </location>
    <ligand>
        <name>[4Fe-4S] cluster</name>
        <dbReference type="ChEBI" id="CHEBI:49883"/>
    </ligand>
</feature>
<dbReference type="GO" id="GO:0070041">
    <property type="term" value="F:rRNA (uridine-C5-)-methyltransferase activity"/>
    <property type="evidence" value="ECO:0007669"/>
    <property type="project" value="UniProtKB-UniRule"/>
</dbReference>
<evidence type="ECO:0000256" key="10">
    <source>
        <dbReference type="PROSITE-ProRule" id="PRU01024"/>
    </source>
</evidence>
<feature type="binding site" evidence="9">
    <location>
        <position position="298"/>
    </location>
    <ligand>
        <name>S-adenosyl-L-methionine</name>
        <dbReference type="ChEBI" id="CHEBI:59789"/>
    </ligand>
</feature>
<evidence type="ECO:0000259" key="12">
    <source>
        <dbReference type="PROSITE" id="PS50926"/>
    </source>
</evidence>
<dbReference type="InterPro" id="IPR029063">
    <property type="entry name" value="SAM-dependent_MTases_sf"/>
</dbReference>
<keyword evidence="1 9" id="KW-0004">4Fe-4S</keyword>
<dbReference type="Gene3D" id="3.40.50.150">
    <property type="entry name" value="Vaccinia Virus protein VP39"/>
    <property type="match status" value="1"/>
</dbReference>
<evidence type="ECO:0000256" key="2">
    <source>
        <dbReference type="ARBA" id="ARBA00022552"/>
    </source>
</evidence>
<feature type="binding site" evidence="9">
    <location>
        <position position="155"/>
    </location>
    <ligand>
        <name>[4Fe-4S] cluster</name>
        <dbReference type="ChEBI" id="CHEBI:49883"/>
    </ligand>
</feature>
<dbReference type="Gene3D" id="2.40.50.140">
    <property type="entry name" value="Nucleic acid-binding proteins"/>
    <property type="match status" value="1"/>
</dbReference>
<feature type="binding site" evidence="9 10">
    <location>
        <position position="314"/>
    </location>
    <ligand>
        <name>S-adenosyl-L-methionine</name>
        <dbReference type="ChEBI" id="CHEBI:59789"/>
    </ligand>
</feature>
<dbReference type="SUPFAM" id="SSF50249">
    <property type="entry name" value="Nucleic acid-binding proteins"/>
    <property type="match status" value="1"/>
</dbReference>
<dbReference type="PROSITE" id="PS50926">
    <property type="entry name" value="TRAM"/>
    <property type="match status" value="1"/>
</dbReference>
<evidence type="ECO:0000256" key="3">
    <source>
        <dbReference type="ARBA" id="ARBA00022603"/>
    </source>
</evidence>
<dbReference type="SUPFAM" id="SSF53335">
    <property type="entry name" value="S-adenosyl-L-methionine-dependent methyltransferases"/>
    <property type="match status" value="1"/>
</dbReference>
<dbReference type="Gene3D" id="2.40.50.1070">
    <property type="match status" value="1"/>
</dbReference>
<keyword evidence="2 9" id="KW-0698">rRNA processing</keyword>
<feature type="binding site" evidence="9 10">
    <location>
        <position position="293"/>
    </location>
    <ligand>
        <name>S-adenosyl-L-methionine</name>
        <dbReference type="ChEBI" id="CHEBI:59789"/>
    </ligand>
</feature>
<comment type="similarity">
    <text evidence="9">Belongs to the class I-like SAM-binding methyltransferase superfamily. RNA M5U methyltransferase family. RlmD subfamily.</text>
</comment>
<comment type="function">
    <text evidence="9">Catalyzes the formation of 5-methyl-uridine at position 1939 (m5U1939) in 23S rRNA.</text>
</comment>
<evidence type="ECO:0000256" key="6">
    <source>
        <dbReference type="ARBA" id="ARBA00022723"/>
    </source>
</evidence>
<gene>
    <name evidence="9" type="primary">rlmD</name>
    <name evidence="13" type="ORF">SAMN05216417_10839</name>
</gene>
<protein>
    <recommendedName>
        <fullName evidence="9">23S rRNA (uracil(1939)-C(5))-methyltransferase RlmD</fullName>
        <ecNumber evidence="9">2.1.1.190</ecNumber>
    </recommendedName>
    <alternativeName>
        <fullName evidence="9">23S rRNA(m5U1939)-methyltransferase</fullName>
    </alternativeName>
</protein>
<dbReference type="AlphaFoldDB" id="A0A1I7HBF9"/>
<dbReference type="GO" id="GO:0051539">
    <property type="term" value="F:4 iron, 4 sulfur cluster binding"/>
    <property type="evidence" value="ECO:0007669"/>
    <property type="project" value="UniProtKB-KW"/>
</dbReference>
<organism evidence="13 14">
    <name type="scientific">Nitrosospira multiformis</name>
    <dbReference type="NCBI Taxonomy" id="1231"/>
    <lineage>
        <taxon>Bacteria</taxon>
        <taxon>Pseudomonadati</taxon>
        <taxon>Pseudomonadota</taxon>
        <taxon>Betaproteobacteria</taxon>
        <taxon>Nitrosomonadales</taxon>
        <taxon>Nitrosomonadaceae</taxon>
        <taxon>Nitrosospira</taxon>
    </lineage>
</organism>
<evidence type="ECO:0000256" key="4">
    <source>
        <dbReference type="ARBA" id="ARBA00022679"/>
    </source>
</evidence>
<dbReference type="GO" id="GO:0005506">
    <property type="term" value="F:iron ion binding"/>
    <property type="evidence" value="ECO:0007669"/>
    <property type="project" value="UniProtKB-UniRule"/>
</dbReference>
<evidence type="ECO:0000256" key="8">
    <source>
        <dbReference type="ARBA" id="ARBA00023014"/>
    </source>
</evidence>
<evidence type="ECO:0000256" key="9">
    <source>
        <dbReference type="HAMAP-Rule" id="MF_01010"/>
    </source>
</evidence>
<evidence type="ECO:0000256" key="5">
    <source>
        <dbReference type="ARBA" id="ARBA00022691"/>
    </source>
</evidence>
<dbReference type="InterPro" id="IPR030391">
    <property type="entry name" value="MeTrfase_TrmA_CS"/>
</dbReference>
<dbReference type="EC" id="2.1.1.190" evidence="9"/>
<evidence type="ECO:0000256" key="11">
    <source>
        <dbReference type="PROSITE-ProRule" id="PRU10015"/>
    </source>
</evidence>
<reference evidence="13 14" key="1">
    <citation type="submission" date="2016-10" db="EMBL/GenBank/DDBJ databases">
        <authorList>
            <person name="de Groot N.N."/>
        </authorList>
    </citation>
    <scope>NUCLEOTIDE SEQUENCE [LARGE SCALE GENOMIC DNA]</scope>
    <source>
        <strain evidence="13 14">Nl14</strain>
    </source>
</reference>
<comment type="catalytic activity">
    <reaction evidence="9">
        <text>uridine(1939) in 23S rRNA + S-adenosyl-L-methionine = 5-methyluridine(1939) in 23S rRNA + S-adenosyl-L-homocysteine + H(+)</text>
        <dbReference type="Rhea" id="RHEA:42908"/>
        <dbReference type="Rhea" id="RHEA-COMP:10278"/>
        <dbReference type="Rhea" id="RHEA-COMP:10279"/>
        <dbReference type="ChEBI" id="CHEBI:15378"/>
        <dbReference type="ChEBI" id="CHEBI:57856"/>
        <dbReference type="ChEBI" id="CHEBI:59789"/>
        <dbReference type="ChEBI" id="CHEBI:65315"/>
        <dbReference type="ChEBI" id="CHEBI:74447"/>
        <dbReference type="EC" id="2.1.1.190"/>
    </reaction>
</comment>
<dbReference type="HAMAP" id="MF_01010">
    <property type="entry name" value="23SrRNA_methyltr_RlmD"/>
    <property type="match status" value="1"/>
</dbReference>
<feature type="active site" description="Nucleophile" evidence="9 10">
    <location>
        <position position="391"/>
    </location>
</feature>
<dbReference type="PROSITE" id="PS51687">
    <property type="entry name" value="SAM_MT_RNA_M5U"/>
    <property type="match status" value="1"/>
</dbReference>
<feature type="binding site" evidence="9 10">
    <location>
        <position position="363"/>
    </location>
    <ligand>
        <name>S-adenosyl-L-methionine</name>
        <dbReference type="ChEBI" id="CHEBI:59789"/>
    </ligand>
</feature>
<dbReference type="EMBL" id="FPBZ01000008">
    <property type="protein sequence ID" value="SFU58050.1"/>
    <property type="molecule type" value="Genomic_DNA"/>
</dbReference>
<dbReference type="GO" id="GO:0003723">
    <property type="term" value="F:RNA binding"/>
    <property type="evidence" value="ECO:0007669"/>
    <property type="project" value="InterPro"/>
</dbReference>
<dbReference type="InterPro" id="IPR010280">
    <property type="entry name" value="U5_MeTrfase_fam"/>
</dbReference>
<dbReference type="Proteomes" id="UP000182649">
    <property type="component" value="Unassembled WGS sequence"/>
</dbReference>
<dbReference type="PANTHER" id="PTHR11061">
    <property type="entry name" value="RNA M5U METHYLTRANSFERASE"/>
    <property type="match status" value="1"/>
</dbReference>
<feature type="domain" description="TRAM" evidence="12">
    <location>
        <begin position="1"/>
        <end position="54"/>
    </location>
</feature>
<dbReference type="OrthoDB" id="9804590at2"/>
<proteinExistence type="inferred from homology"/>
<keyword evidence="3 9" id="KW-0489">Methyltransferase</keyword>
<dbReference type="InterPro" id="IPR012340">
    <property type="entry name" value="NA-bd_OB-fold"/>
</dbReference>
<feature type="binding site" evidence="9">
    <location>
        <position position="76"/>
    </location>
    <ligand>
        <name>[4Fe-4S] cluster</name>
        <dbReference type="ChEBI" id="CHEBI:49883"/>
    </ligand>
</feature>
<dbReference type="NCBIfam" id="NF009639">
    <property type="entry name" value="PRK13168.1"/>
    <property type="match status" value="1"/>
</dbReference>
<dbReference type="RefSeq" id="WP_074974796.1">
    <property type="nucleotide sequence ID" value="NZ_FPBZ01000008.1"/>
</dbReference>
<evidence type="ECO:0000313" key="13">
    <source>
        <dbReference type="EMBL" id="SFU58050.1"/>
    </source>
</evidence>
<dbReference type="Pfam" id="PF05958">
    <property type="entry name" value="tRNA_U5-meth_tr"/>
    <property type="match status" value="1"/>
</dbReference>
<name>A0A1I7HBF9_9PROT</name>
<evidence type="ECO:0000256" key="1">
    <source>
        <dbReference type="ARBA" id="ARBA00022485"/>
    </source>
</evidence>
<dbReference type="InterPro" id="IPR030390">
    <property type="entry name" value="MeTrfase_TrmA_AS"/>
</dbReference>
<dbReference type="PANTHER" id="PTHR11061:SF49">
    <property type="entry name" value="23S RRNA (URACIL(1939)-C(5))-METHYLTRANSFERASE RLMD"/>
    <property type="match status" value="1"/>
</dbReference>
<feature type="binding site" evidence="9">
    <location>
        <position position="67"/>
    </location>
    <ligand>
        <name>[4Fe-4S] cluster</name>
        <dbReference type="ChEBI" id="CHEBI:49883"/>
    </ligand>
</feature>